<dbReference type="AlphaFoldDB" id="A0A3N2H4U7"/>
<dbReference type="SUPFAM" id="SSF56601">
    <property type="entry name" value="beta-lactamase/transpeptidase-like"/>
    <property type="match status" value="1"/>
</dbReference>
<dbReference type="InterPro" id="IPR012338">
    <property type="entry name" value="Beta-lactam/transpept-like"/>
</dbReference>
<sequence>MIGGSCAEGFSRVREEFERNFADRGEVGASVCVMIDGEPVVDLWGGVADRETGRPWEQDTASVIFSCTKGATALCAHVLASRGQLDLAAPVARYWPEFGQSGKEDITVGMLLTHQSGLPVISTPLPDCAFFDWDRMIAALEVEKPAWEPGSRHGYHALTFGWLVGELVRRVSGRSLGEFFQQEVAEPLGLDFWIGCPEEVEPRLAPMIFPEPREGDEPSLFMTMAATKPESIPGQIFANSGGYMLPGPTGFDSREAHAAEIGAAGGISNARGLAGMYAPLACGGGLAGVELVDRRALTRMTTTMSAGHDETLLIGSRFSAGFFRSIDNRHRPYGLRDSVILSQDAFGHPGFGGSIGFASPADRMSFGYTMNNMGPGTLLNERGQSLVDAVYRSLGYTDDSAEVWC</sequence>
<dbReference type="Gene3D" id="3.40.710.10">
    <property type="entry name" value="DD-peptidase/beta-lactamase superfamily"/>
    <property type="match status" value="1"/>
</dbReference>
<dbReference type="InterPro" id="IPR052907">
    <property type="entry name" value="Beta-lactamase/esterase"/>
</dbReference>
<comment type="caution">
    <text evidence="2">The sequence shown here is derived from an EMBL/GenBank/DDBJ whole genome shotgun (WGS) entry which is preliminary data.</text>
</comment>
<dbReference type="GeneID" id="301847061"/>
<keyword evidence="3" id="KW-1185">Reference proteome</keyword>
<reference evidence="2 3" key="1">
    <citation type="submission" date="2018-11" db="EMBL/GenBank/DDBJ databases">
        <title>Sequencing the genomes of 1000 actinobacteria strains.</title>
        <authorList>
            <person name="Klenk H.-P."/>
        </authorList>
    </citation>
    <scope>NUCLEOTIDE SEQUENCE [LARGE SCALE GENOMIC DNA]</scope>
    <source>
        <strain evidence="2 3">DSM 44348</strain>
    </source>
</reference>
<dbReference type="Proteomes" id="UP000274843">
    <property type="component" value="Unassembled WGS sequence"/>
</dbReference>
<feature type="domain" description="Beta-lactamase-related" evidence="1">
    <location>
        <begin position="18"/>
        <end position="382"/>
    </location>
</feature>
<name>A0A3N2H4U7_9PSEU</name>
<dbReference type="PANTHER" id="PTHR43319:SF3">
    <property type="entry name" value="BETA-LACTAMASE-RELATED DOMAIN-CONTAINING PROTEIN"/>
    <property type="match status" value="1"/>
</dbReference>
<proteinExistence type="predicted"/>
<evidence type="ECO:0000313" key="2">
    <source>
        <dbReference type="EMBL" id="ROS43370.1"/>
    </source>
</evidence>
<dbReference type="EMBL" id="RKHY01000001">
    <property type="protein sequence ID" value="ROS43370.1"/>
    <property type="molecule type" value="Genomic_DNA"/>
</dbReference>
<dbReference type="Pfam" id="PF00144">
    <property type="entry name" value="Beta-lactamase"/>
    <property type="match status" value="1"/>
</dbReference>
<protein>
    <submittedName>
        <fullName evidence="2">CubicO group peptidase (Beta-lactamase class C family)</fullName>
    </submittedName>
</protein>
<accession>A0A3N2H4U7</accession>
<gene>
    <name evidence="2" type="ORF">EDD35_5781</name>
</gene>
<dbReference type="PANTHER" id="PTHR43319">
    <property type="entry name" value="BETA-LACTAMASE-RELATED"/>
    <property type="match status" value="1"/>
</dbReference>
<dbReference type="RefSeq" id="WP_027935225.1">
    <property type="nucleotide sequence ID" value="NZ_JBHXOR010000015.1"/>
</dbReference>
<organism evidence="2 3">
    <name type="scientific">Amycolatopsis thermoflava</name>
    <dbReference type="NCBI Taxonomy" id="84480"/>
    <lineage>
        <taxon>Bacteria</taxon>
        <taxon>Bacillati</taxon>
        <taxon>Actinomycetota</taxon>
        <taxon>Actinomycetes</taxon>
        <taxon>Pseudonocardiales</taxon>
        <taxon>Pseudonocardiaceae</taxon>
        <taxon>Amycolatopsis</taxon>
        <taxon>Amycolatopsis methanolica group</taxon>
    </lineage>
</organism>
<evidence type="ECO:0000259" key="1">
    <source>
        <dbReference type="Pfam" id="PF00144"/>
    </source>
</evidence>
<dbReference type="InterPro" id="IPR001466">
    <property type="entry name" value="Beta-lactam-related"/>
</dbReference>
<evidence type="ECO:0000313" key="3">
    <source>
        <dbReference type="Proteomes" id="UP000274843"/>
    </source>
</evidence>